<name>A0A5E6MGW6_9BACT</name>
<evidence type="ECO:0000313" key="1">
    <source>
        <dbReference type="EMBL" id="VVM07125.1"/>
    </source>
</evidence>
<protein>
    <submittedName>
        <fullName evidence="1">Uncharacterized protein</fullName>
    </submittedName>
</protein>
<accession>A0A5E6MGW6</accession>
<dbReference type="Proteomes" id="UP000381693">
    <property type="component" value="Unassembled WGS sequence"/>
</dbReference>
<proteinExistence type="predicted"/>
<keyword evidence="2" id="KW-1185">Reference proteome</keyword>
<sequence length="55" mass="6006">MKIVLLSSILALLLGVVGIGSYFLRQDPQKKAEDKVLQARIAERIAAGCCPRSHQ</sequence>
<dbReference type="AlphaFoldDB" id="A0A5E6MGW6"/>
<evidence type="ECO:0000313" key="2">
    <source>
        <dbReference type="Proteomes" id="UP000381693"/>
    </source>
</evidence>
<dbReference type="EMBL" id="CABFUZ020000147">
    <property type="protein sequence ID" value="VVM07125.1"/>
    <property type="molecule type" value="Genomic_DNA"/>
</dbReference>
<organism evidence="1 2">
    <name type="scientific">Methylacidimicrobium cyclopophantes</name>
    <dbReference type="NCBI Taxonomy" id="1041766"/>
    <lineage>
        <taxon>Bacteria</taxon>
        <taxon>Pseudomonadati</taxon>
        <taxon>Verrucomicrobiota</taxon>
        <taxon>Methylacidimicrobium</taxon>
    </lineage>
</organism>
<comment type="caution">
    <text evidence="1">The sequence shown here is derived from an EMBL/GenBank/DDBJ whole genome shotgun (WGS) entry which is preliminary data.</text>
</comment>
<reference evidence="1" key="1">
    <citation type="submission" date="2019-09" db="EMBL/GenBank/DDBJ databases">
        <authorList>
            <person name="Cremers G."/>
        </authorList>
    </citation>
    <scope>NUCLEOTIDE SEQUENCE [LARGE SCALE GENOMIC DNA]</scope>
    <source>
        <strain evidence="1">3B</strain>
    </source>
</reference>
<dbReference type="RefSeq" id="WP_178087734.1">
    <property type="nucleotide sequence ID" value="NZ_CABFUZ020000147.1"/>
</dbReference>
<gene>
    <name evidence="1" type="ORF">MAMC_01437</name>
</gene>